<dbReference type="KEGG" id="fro:AALO17_12470"/>
<evidence type="ECO:0000259" key="5">
    <source>
        <dbReference type="SMART" id="SM00998"/>
    </source>
</evidence>
<dbReference type="InterPro" id="IPR019468">
    <property type="entry name" value="AdenyloSucc_lyase_C"/>
</dbReference>
<evidence type="ECO:0000256" key="3">
    <source>
        <dbReference type="NCBIfam" id="TIGR00928"/>
    </source>
</evidence>
<proteinExistence type="inferred from homology"/>
<dbReference type="PANTHER" id="PTHR43172">
    <property type="entry name" value="ADENYLOSUCCINATE LYASE"/>
    <property type="match status" value="1"/>
</dbReference>
<protein>
    <recommendedName>
        <fullName evidence="3 4">Adenylosuccinate lyase</fullName>
        <shortName evidence="4">ASL</shortName>
        <ecNumber evidence="3 4">4.3.2.2</ecNumber>
    </recommendedName>
    <alternativeName>
        <fullName evidence="4">Adenylosuccinase</fullName>
    </alternativeName>
</protein>
<dbReference type="GO" id="GO:0006189">
    <property type="term" value="P:'de novo' IMP biosynthetic process"/>
    <property type="evidence" value="ECO:0007669"/>
    <property type="project" value="UniProtKB-UniPathway"/>
</dbReference>
<name>A0A140DUQ4_9FIRM</name>
<evidence type="ECO:0000256" key="1">
    <source>
        <dbReference type="ARBA" id="ARBA00022755"/>
    </source>
</evidence>
<dbReference type="InterPro" id="IPR008948">
    <property type="entry name" value="L-Aspartase-like"/>
</dbReference>
<dbReference type="GeneID" id="78477977"/>
<dbReference type="InterPro" id="IPR000362">
    <property type="entry name" value="Fumarate_lyase_fam"/>
</dbReference>
<dbReference type="Pfam" id="PF10397">
    <property type="entry name" value="ADSL_C"/>
    <property type="match status" value="1"/>
</dbReference>
<comment type="similarity">
    <text evidence="4">Belongs to the lyase 1 family. Adenylosuccinate lyase subfamily.</text>
</comment>
<dbReference type="EC" id="4.3.2.2" evidence="3 4"/>
<dbReference type="RefSeq" id="WP_067556647.1">
    <property type="nucleotide sequence ID" value="NZ_CAMTBT010000001.1"/>
</dbReference>
<comment type="pathway">
    <text evidence="4">Purine metabolism; AMP biosynthesis via de novo pathway; AMP from IMP: step 2/2.</text>
</comment>
<dbReference type="GO" id="GO:0070626">
    <property type="term" value="F:(S)-2-(5-amino-1-(5-phospho-D-ribosyl)imidazole-4-carboxamido) succinate lyase (fumarate-forming) activity"/>
    <property type="evidence" value="ECO:0007669"/>
    <property type="project" value="TreeGrafter"/>
</dbReference>
<accession>A0A140DUQ4</accession>
<keyword evidence="1 4" id="KW-0658">Purine biosynthesis</keyword>
<dbReference type="InterPro" id="IPR004769">
    <property type="entry name" value="Pur_lyase"/>
</dbReference>
<gene>
    <name evidence="6" type="ORF">AALO17_12470</name>
</gene>
<dbReference type="UniPathway" id="UPA00074">
    <property type="reaction ID" value="UER00132"/>
</dbReference>
<dbReference type="UniPathway" id="UPA00075">
    <property type="reaction ID" value="UER00336"/>
</dbReference>
<evidence type="ECO:0000313" key="6">
    <source>
        <dbReference type="EMBL" id="AMK54381.1"/>
    </source>
</evidence>
<evidence type="ECO:0000313" key="7">
    <source>
        <dbReference type="Proteomes" id="UP000069771"/>
    </source>
</evidence>
<dbReference type="Gene3D" id="1.20.200.10">
    <property type="entry name" value="Fumarase/aspartase (Central domain)"/>
    <property type="match status" value="1"/>
</dbReference>
<dbReference type="SMART" id="SM00998">
    <property type="entry name" value="ADSL_C"/>
    <property type="match status" value="1"/>
</dbReference>
<comment type="catalytic activity">
    <reaction evidence="4">
        <text>N(6)-(1,2-dicarboxyethyl)-AMP = fumarate + AMP</text>
        <dbReference type="Rhea" id="RHEA:16853"/>
        <dbReference type="ChEBI" id="CHEBI:29806"/>
        <dbReference type="ChEBI" id="CHEBI:57567"/>
        <dbReference type="ChEBI" id="CHEBI:456215"/>
        <dbReference type="EC" id="4.3.2.2"/>
    </reaction>
</comment>
<dbReference type="CDD" id="cd03302">
    <property type="entry name" value="Adenylsuccinate_lyase_2"/>
    <property type="match status" value="1"/>
</dbReference>
<dbReference type="Gene3D" id="1.10.275.60">
    <property type="match status" value="1"/>
</dbReference>
<sequence>MADHSIWSSPLSARYASRPMQELFSDDKKFRTWRRLWIALAEAEQELGLDITDVQIAQLREHAEDINYDVAKAREAKVRHDVMSHVYAYGQQCPDARGIIHLGATSCYVGDNTDLIVMHEALALLQKKIVAILAQLREFALKYKDMPTLAFTHFQPAQPTTVGKRAALWTQDLLMDYEEIQYLLDNKKLLGQKGTTGTQASFMELFDGDEAKASQIDALIASKMGYDSVFPVSGQTYTRKYDTRVLHALSGIAQSAHKFSNDIRLLQHMKEIEEPFEKNQIGSSAMAYKRNPMRSERMAALANFVMSDAMNPAMTASTQWFERTLDDSANRRMSVAEGFLATDGILDLYLNITDGLKVYPKVIEADLLRELPFMATENIMMDAVKAGGDRQELHEAIREHSMEAARQVKEFGRPNDLVDRIAGDPRFGLTREQILESMEPSRFVGRAPEQTEAFFREFVDPILDANKEALNMTAEISV</sequence>
<dbReference type="GO" id="GO:0044208">
    <property type="term" value="P:'de novo' AMP biosynthetic process"/>
    <property type="evidence" value="ECO:0007669"/>
    <property type="project" value="UniProtKB-UniPathway"/>
</dbReference>
<dbReference type="PANTHER" id="PTHR43172:SF1">
    <property type="entry name" value="ADENYLOSUCCINATE LYASE"/>
    <property type="match status" value="1"/>
</dbReference>
<dbReference type="GO" id="GO:0005829">
    <property type="term" value="C:cytosol"/>
    <property type="evidence" value="ECO:0007669"/>
    <property type="project" value="TreeGrafter"/>
</dbReference>
<evidence type="ECO:0000256" key="4">
    <source>
        <dbReference type="RuleBase" id="RU361172"/>
    </source>
</evidence>
<dbReference type="EMBL" id="CP011391">
    <property type="protein sequence ID" value="AMK54381.1"/>
    <property type="molecule type" value="Genomic_DNA"/>
</dbReference>
<comment type="pathway">
    <text evidence="4">Purine metabolism; IMP biosynthesis via de novo pathway; 5-amino-1-(5-phospho-D-ribosyl)imidazole-4-carboxamide from 5-amino-1-(5-phospho-D-ribosyl)imidazole-4-carboxylate: step 2/2.</text>
</comment>
<organism evidence="6 7">
    <name type="scientific">Faecalibaculum rodentium</name>
    <dbReference type="NCBI Taxonomy" id="1702221"/>
    <lineage>
        <taxon>Bacteria</taxon>
        <taxon>Bacillati</taxon>
        <taxon>Bacillota</taxon>
        <taxon>Erysipelotrichia</taxon>
        <taxon>Erysipelotrichales</taxon>
        <taxon>Erysipelotrichaceae</taxon>
        <taxon>Faecalibaculum</taxon>
    </lineage>
</organism>
<dbReference type="PRINTS" id="PR00149">
    <property type="entry name" value="FUMRATELYASE"/>
</dbReference>
<reference evidence="6 7" key="1">
    <citation type="journal article" date="2016" name="Gut Pathog.">
        <title>Whole genome sequencing of "Faecalibaculum rodentium" ALO17, isolated from C57BL/6J laboratory mouse feces.</title>
        <authorList>
            <person name="Lim S."/>
            <person name="Chang D.H."/>
            <person name="Ahn S."/>
            <person name="Kim B.C."/>
        </authorList>
    </citation>
    <scope>NUCLEOTIDE SEQUENCE [LARGE SCALE GENOMIC DNA]</scope>
    <source>
        <strain evidence="6 7">Alo17</strain>
    </source>
</reference>
<dbReference type="InterPro" id="IPR020557">
    <property type="entry name" value="Fumarate_lyase_CS"/>
</dbReference>
<keyword evidence="7" id="KW-1185">Reference proteome</keyword>
<evidence type="ECO:0000256" key="2">
    <source>
        <dbReference type="ARBA" id="ARBA00023239"/>
    </source>
</evidence>
<dbReference type="Proteomes" id="UP000069771">
    <property type="component" value="Chromosome"/>
</dbReference>
<dbReference type="STRING" id="1702221.AALO17_12470"/>
<dbReference type="GO" id="GO:0004018">
    <property type="term" value="F:N6-(1,2-dicarboxyethyl)AMP AMP-lyase (fumarate-forming) activity"/>
    <property type="evidence" value="ECO:0007669"/>
    <property type="project" value="UniProtKB-UniRule"/>
</dbReference>
<keyword evidence="2 4" id="KW-0456">Lyase</keyword>
<dbReference type="OrthoDB" id="9768878at2"/>
<dbReference type="PATRIC" id="fig|1702221.3.peg.1201"/>
<feature type="domain" description="Adenylosuccinate lyase C-terminal" evidence="5">
    <location>
        <begin position="371"/>
        <end position="455"/>
    </location>
</feature>
<dbReference type="PROSITE" id="PS00163">
    <property type="entry name" value="FUMARATE_LYASES"/>
    <property type="match status" value="1"/>
</dbReference>
<dbReference type="InterPro" id="IPR022761">
    <property type="entry name" value="Fumarate_lyase_N"/>
</dbReference>
<dbReference type="Gene3D" id="1.10.40.30">
    <property type="entry name" value="Fumarase/aspartase (C-terminal domain)"/>
    <property type="match status" value="1"/>
</dbReference>
<dbReference type="Pfam" id="PF00206">
    <property type="entry name" value="Lyase_1"/>
    <property type="match status" value="1"/>
</dbReference>
<dbReference type="AlphaFoldDB" id="A0A140DUQ4"/>
<dbReference type="SUPFAM" id="SSF48557">
    <property type="entry name" value="L-aspartase-like"/>
    <property type="match status" value="1"/>
</dbReference>
<comment type="catalytic activity">
    <reaction evidence="4">
        <text>(2S)-2-[5-amino-1-(5-phospho-beta-D-ribosyl)imidazole-4-carboxamido]succinate = 5-amino-1-(5-phospho-beta-D-ribosyl)imidazole-4-carboxamide + fumarate</text>
        <dbReference type="Rhea" id="RHEA:23920"/>
        <dbReference type="ChEBI" id="CHEBI:29806"/>
        <dbReference type="ChEBI" id="CHEBI:58443"/>
        <dbReference type="ChEBI" id="CHEBI:58475"/>
        <dbReference type="EC" id="4.3.2.2"/>
    </reaction>
</comment>
<dbReference type="FunFam" id="1.10.275.60:FF:000001">
    <property type="entry name" value="Adenylosuccinate lyase"/>
    <property type="match status" value="1"/>
</dbReference>
<dbReference type="NCBIfam" id="TIGR00928">
    <property type="entry name" value="purB"/>
    <property type="match status" value="1"/>
</dbReference>